<evidence type="ECO:0000313" key="2">
    <source>
        <dbReference type="EMBL" id="TWG14693.1"/>
    </source>
</evidence>
<reference evidence="2 3" key="2">
    <citation type="submission" date="2019-06" db="EMBL/GenBank/DDBJ databases">
        <title>Sequencing the genomes of 1000 actinobacteria strains.</title>
        <authorList>
            <person name="Klenk H.-P."/>
        </authorList>
    </citation>
    <scope>NUCLEOTIDE SEQUENCE [LARGE SCALE GENOMIC DNA]</scope>
    <source>
        <strain evidence="2 3">DSM 43866</strain>
    </source>
</reference>
<dbReference type="RefSeq" id="WP_122980620.1">
    <property type="nucleotide sequence ID" value="NZ_BOMX01000004.1"/>
</dbReference>
<dbReference type="EMBL" id="VIWY01000004">
    <property type="protein sequence ID" value="TWG14693.1"/>
    <property type="molecule type" value="Genomic_DNA"/>
</dbReference>
<evidence type="ECO:0000313" key="3">
    <source>
        <dbReference type="Proteomes" id="UP000320239"/>
    </source>
</evidence>
<keyword evidence="1" id="KW-0808">Transferase</keyword>
<protein>
    <submittedName>
        <fullName evidence="1">Glycosyltransferase</fullName>
    </submittedName>
    <submittedName>
        <fullName evidence="2">UDP-N-acetylglucosamine:LPS N-acetylglucosamine transferase</fullName>
    </submittedName>
</protein>
<organism evidence="1">
    <name type="scientific">Actinoplanes teichomyceticus</name>
    <dbReference type="NCBI Taxonomy" id="1867"/>
    <lineage>
        <taxon>Bacteria</taxon>
        <taxon>Bacillati</taxon>
        <taxon>Actinomycetota</taxon>
        <taxon>Actinomycetes</taxon>
        <taxon>Micromonosporales</taxon>
        <taxon>Micromonosporaceae</taxon>
        <taxon>Actinoplanes</taxon>
    </lineage>
</organism>
<dbReference type="Gene3D" id="3.40.50.2000">
    <property type="entry name" value="Glycogen Phosphorylase B"/>
    <property type="match status" value="2"/>
</dbReference>
<reference evidence="1" key="1">
    <citation type="journal article" date="2016" name="Appl. Microbiol. Biotechnol.">
        <title>A gene cluster for the biosynthesis of moenomycin family antibiotics in the genome of teicoplanin producer Actinoplanes teichomyceticus.</title>
        <authorList>
            <person name="Horbal L."/>
            <person name="Ostash B."/>
            <person name="Luzhetskyy A."/>
            <person name="Walker S."/>
            <person name="Kalinowski J."/>
            <person name="Fedorenko V."/>
        </authorList>
    </citation>
    <scope>NUCLEOTIDE SEQUENCE</scope>
    <source>
        <strain evidence="1">NRRL-B16726</strain>
    </source>
</reference>
<dbReference type="SUPFAM" id="SSF53756">
    <property type="entry name" value="UDP-Glycosyltransferase/glycogen phosphorylase"/>
    <property type="match status" value="1"/>
</dbReference>
<proteinExistence type="predicted"/>
<dbReference type="EMBL" id="KU726098">
    <property type="protein sequence ID" value="ANQ31708.1"/>
    <property type="molecule type" value="Genomic_DNA"/>
</dbReference>
<keyword evidence="3" id="KW-1185">Reference proteome</keyword>
<evidence type="ECO:0000313" key="1">
    <source>
        <dbReference type="EMBL" id="ANQ31708.1"/>
    </source>
</evidence>
<dbReference type="Proteomes" id="UP000320239">
    <property type="component" value="Unassembled WGS sequence"/>
</dbReference>
<dbReference type="GO" id="GO:0016740">
    <property type="term" value="F:transferase activity"/>
    <property type="evidence" value="ECO:0007669"/>
    <property type="project" value="UniProtKB-KW"/>
</dbReference>
<gene>
    <name evidence="1" type="primary">tchmGT1</name>
    <name evidence="2" type="ORF">FHX34_104999</name>
</gene>
<sequence length="416" mass="45325">MSDPRIVVVSPRTWGQFGNFLAATRLAGVLRDRLPGHEVEVWEAEATLPWIGEYGARIAEITAGSPDAATRTGRYLALMAEIERAHPRGFETDPGSAVQPRVAGLRAALEQARPDLVIGTKGFVARLCRAALLGRAPDTPVVSYVTNPGLLELPIHRSADLDAVLVPFDWAKQRLCALAGTDPDTVHVVGPLVARHDLGSFVSAEADSAHRPGWPDQPDGSPRPRIIVFSNRGGDDYVRILRHLAARHPDTDVVFVGYNDPALIARVTGEIDPSRWRFHTRLTQQEYFAYIDGAATAEHAFLISKAGPNTTLEAAHFGIPVLMLRSGLPMEDWVGGLIHEHGLGRCRNTADELLTDLDEWLGDRSRIAAGKRACQTFATTVLDQRAAAGRIENALRQLLDRRSVTASAGEPERSQP</sequence>
<dbReference type="AlphaFoldDB" id="A0A1B1ESL8"/>
<accession>A0A1B1ESL8</accession>
<dbReference type="OrthoDB" id="4284154at2"/>
<name>A0A1B1ESL8_ACTTI</name>